<protein>
    <submittedName>
        <fullName evidence="1">Uncharacterized protein</fullName>
    </submittedName>
</protein>
<name>A0A8E2JZ84_9PEZI</name>
<evidence type="ECO:0000313" key="1">
    <source>
        <dbReference type="EMBL" id="OCL15209.1"/>
    </source>
</evidence>
<gene>
    <name evidence="1" type="ORF">AOQ84DRAFT_358225</name>
</gene>
<dbReference type="EMBL" id="KV748473">
    <property type="protein sequence ID" value="OCL15209.1"/>
    <property type="molecule type" value="Genomic_DNA"/>
</dbReference>
<dbReference type="OrthoDB" id="3945275at2759"/>
<keyword evidence="2" id="KW-1185">Reference proteome</keyword>
<dbReference type="AlphaFoldDB" id="A0A8E2JZ84"/>
<sequence>MDAKTYQTPKTRYETADMRTTIQLGEIFRPNDDGYDGSLGVSTANPFLKSALNPPSQERVKYGPTSGISEHIIESTCIISHKASKEEELSQKDVNGGIWGLTRQTLEPGELAPIRHLRLPVTRLPPLGIVPLAVSRVDNLRLETLTITPPALHKPWKLAGGYPSDLQELLDTITNIRSIIIDNNGYYSDWEFLLLFLRMHTFDQRINLKESFAIKSGLWEYKVQRRRKGGKYGYIVVMRALNYHDSEIVLLT</sequence>
<reference evidence="1 2" key="1">
    <citation type="journal article" date="2016" name="Nat. Commun.">
        <title>Ectomycorrhizal ecology is imprinted in the genome of the dominant symbiotic fungus Cenococcum geophilum.</title>
        <authorList>
            <consortium name="DOE Joint Genome Institute"/>
            <person name="Peter M."/>
            <person name="Kohler A."/>
            <person name="Ohm R.A."/>
            <person name="Kuo A."/>
            <person name="Krutzmann J."/>
            <person name="Morin E."/>
            <person name="Arend M."/>
            <person name="Barry K.W."/>
            <person name="Binder M."/>
            <person name="Choi C."/>
            <person name="Clum A."/>
            <person name="Copeland A."/>
            <person name="Grisel N."/>
            <person name="Haridas S."/>
            <person name="Kipfer T."/>
            <person name="LaButti K."/>
            <person name="Lindquist E."/>
            <person name="Lipzen A."/>
            <person name="Maire R."/>
            <person name="Meier B."/>
            <person name="Mihaltcheva S."/>
            <person name="Molinier V."/>
            <person name="Murat C."/>
            <person name="Poggeler S."/>
            <person name="Quandt C.A."/>
            <person name="Sperisen C."/>
            <person name="Tritt A."/>
            <person name="Tisserant E."/>
            <person name="Crous P.W."/>
            <person name="Henrissat B."/>
            <person name="Nehls U."/>
            <person name="Egli S."/>
            <person name="Spatafora J.W."/>
            <person name="Grigoriev I.V."/>
            <person name="Martin F.M."/>
        </authorList>
    </citation>
    <scope>NUCLEOTIDE SEQUENCE [LARGE SCALE GENOMIC DNA]</scope>
    <source>
        <strain evidence="1 2">CBS 207.34</strain>
    </source>
</reference>
<proteinExistence type="predicted"/>
<dbReference type="Proteomes" id="UP000250140">
    <property type="component" value="Unassembled WGS sequence"/>
</dbReference>
<accession>A0A8E2JZ84</accession>
<evidence type="ECO:0000313" key="2">
    <source>
        <dbReference type="Proteomes" id="UP000250140"/>
    </source>
</evidence>
<organism evidence="1 2">
    <name type="scientific">Glonium stellatum</name>
    <dbReference type="NCBI Taxonomy" id="574774"/>
    <lineage>
        <taxon>Eukaryota</taxon>
        <taxon>Fungi</taxon>
        <taxon>Dikarya</taxon>
        <taxon>Ascomycota</taxon>
        <taxon>Pezizomycotina</taxon>
        <taxon>Dothideomycetes</taxon>
        <taxon>Pleosporomycetidae</taxon>
        <taxon>Gloniales</taxon>
        <taxon>Gloniaceae</taxon>
        <taxon>Glonium</taxon>
    </lineage>
</organism>